<dbReference type="PROSITE" id="PS51682">
    <property type="entry name" value="SAM_OMT_I"/>
    <property type="match status" value="1"/>
</dbReference>
<keyword evidence="2 4" id="KW-0808">Transferase</keyword>
<reference evidence="4 5" key="1">
    <citation type="submission" date="2017-10" db="EMBL/GenBank/DDBJ databases">
        <title>Sequencing the genomes of 1000 actinobacteria strains.</title>
        <authorList>
            <person name="Klenk H.-P."/>
        </authorList>
    </citation>
    <scope>NUCLEOTIDE SEQUENCE [LARGE SCALE GENOMIC DNA]</scope>
    <source>
        <strain evidence="4 5">DSM 21863</strain>
    </source>
</reference>
<dbReference type="GO" id="GO:0032259">
    <property type="term" value="P:methylation"/>
    <property type="evidence" value="ECO:0007669"/>
    <property type="project" value="UniProtKB-KW"/>
</dbReference>
<dbReference type="EMBL" id="PDJJ01000001">
    <property type="protein sequence ID" value="PFG42499.1"/>
    <property type="molecule type" value="Genomic_DNA"/>
</dbReference>
<dbReference type="Proteomes" id="UP000224130">
    <property type="component" value="Unassembled WGS sequence"/>
</dbReference>
<dbReference type="PANTHER" id="PTHR10509">
    <property type="entry name" value="O-METHYLTRANSFERASE-RELATED"/>
    <property type="match status" value="1"/>
</dbReference>
<evidence type="ECO:0000256" key="1">
    <source>
        <dbReference type="ARBA" id="ARBA00022603"/>
    </source>
</evidence>
<dbReference type="CDD" id="cd02440">
    <property type="entry name" value="AdoMet_MTases"/>
    <property type="match status" value="1"/>
</dbReference>
<accession>A0A2A9EWG2</accession>
<keyword evidence="3" id="KW-0949">S-adenosyl-L-methionine</keyword>
<dbReference type="InterPro" id="IPR050362">
    <property type="entry name" value="Cation-dep_OMT"/>
</dbReference>
<dbReference type="SUPFAM" id="SSF53335">
    <property type="entry name" value="S-adenosyl-L-methionine-dependent methyltransferases"/>
    <property type="match status" value="1"/>
</dbReference>
<dbReference type="InterPro" id="IPR002935">
    <property type="entry name" value="SAM_O-MeTrfase"/>
</dbReference>
<protein>
    <submittedName>
        <fullName evidence="4">Putative O-methyltransferase YrrM</fullName>
    </submittedName>
</protein>
<dbReference type="InterPro" id="IPR029063">
    <property type="entry name" value="SAM-dependent_MTases_sf"/>
</dbReference>
<dbReference type="Gene3D" id="3.40.50.150">
    <property type="entry name" value="Vaccinia Virus protein VP39"/>
    <property type="match status" value="1"/>
</dbReference>
<dbReference type="PANTHER" id="PTHR10509:SF85">
    <property type="entry name" value="O-METHYLTRANSFERASE RV1220C-RELATED"/>
    <property type="match status" value="1"/>
</dbReference>
<dbReference type="GO" id="GO:0008171">
    <property type="term" value="F:O-methyltransferase activity"/>
    <property type="evidence" value="ECO:0007669"/>
    <property type="project" value="InterPro"/>
</dbReference>
<proteinExistence type="predicted"/>
<keyword evidence="1 4" id="KW-0489">Methyltransferase</keyword>
<evidence type="ECO:0000256" key="2">
    <source>
        <dbReference type="ARBA" id="ARBA00022679"/>
    </source>
</evidence>
<evidence type="ECO:0000256" key="3">
    <source>
        <dbReference type="ARBA" id="ARBA00022691"/>
    </source>
</evidence>
<sequence>MTTEAGAHEDRGAAWAFSETYLVEDATLLRARERGVELGAPTVGTATGSLLQVVAGALQARAVVEIGTGSGVVSLWLLRGMAPDGVLTTIDPDVAHHRAAKTAFAEEGVEPHRTRTISRPATDVLPRLADAAYDLVVVTAEPHTLAAYVDAAVRLLRPGGVLAMVDSLLAGRVVDPTWRDHETAAVRRVLWALREDARLAPAMVPVGDGVLLAVRRHDA</sequence>
<organism evidence="4 5">
    <name type="scientific">Isoptericola jiangsuensis</name>
    <dbReference type="NCBI Taxonomy" id="548579"/>
    <lineage>
        <taxon>Bacteria</taxon>
        <taxon>Bacillati</taxon>
        <taxon>Actinomycetota</taxon>
        <taxon>Actinomycetes</taxon>
        <taxon>Micrococcales</taxon>
        <taxon>Promicromonosporaceae</taxon>
        <taxon>Isoptericola</taxon>
    </lineage>
</organism>
<name>A0A2A9EWG2_9MICO</name>
<dbReference type="Pfam" id="PF01596">
    <property type="entry name" value="Methyltransf_3"/>
    <property type="match status" value="1"/>
</dbReference>
<evidence type="ECO:0000313" key="5">
    <source>
        <dbReference type="Proteomes" id="UP000224130"/>
    </source>
</evidence>
<gene>
    <name evidence="4" type="ORF">ATJ88_1161</name>
</gene>
<keyword evidence="5" id="KW-1185">Reference proteome</keyword>
<dbReference type="GO" id="GO:0008757">
    <property type="term" value="F:S-adenosylmethionine-dependent methyltransferase activity"/>
    <property type="evidence" value="ECO:0007669"/>
    <property type="project" value="TreeGrafter"/>
</dbReference>
<comment type="caution">
    <text evidence="4">The sequence shown here is derived from an EMBL/GenBank/DDBJ whole genome shotgun (WGS) entry which is preliminary data.</text>
</comment>
<evidence type="ECO:0000313" key="4">
    <source>
        <dbReference type="EMBL" id="PFG42499.1"/>
    </source>
</evidence>
<dbReference type="AlphaFoldDB" id="A0A2A9EWG2"/>